<dbReference type="InterPro" id="IPR036271">
    <property type="entry name" value="Tet_transcr_reg_TetR-rel_C_sf"/>
</dbReference>
<dbReference type="GO" id="GO:0003677">
    <property type="term" value="F:DNA binding"/>
    <property type="evidence" value="ECO:0007669"/>
    <property type="project" value="UniProtKB-UniRule"/>
</dbReference>
<keyword evidence="1" id="KW-0678">Repressor</keyword>
<protein>
    <submittedName>
        <fullName evidence="5">TetR/AcrR family transcriptional regulator</fullName>
    </submittedName>
</protein>
<organism evidence="5 6">
    <name type="scientific">Halalkalibacter alkaliphilus</name>
    <dbReference type="NCBI Taxonomy" id="2917993"/>
    <lineage>
        <taxon>Bacteria</taxon>
        <taxon>Bacillati</taxon>
        <taxon>Bacillota</taxon>
        <taxon>Bacilli</taxon>
        <taxon>Bacillales</taxon>
        <taxon>Bacillaceae</taxon>
        <taxon>Halalkalibacter</taxon>
    </lineage>
</organism>
<dbReference type="InterPro" id="IPR050624">
    <property type="entry name" value="HTH-type_Tx_Regulator"/>
</dbReference>
<evidence type="ECO:0000256" key="3">
    <source>
        <dbReference type="PROSITE-ProRule" id="PRU00335"/>
    </source>
</evidence>
<evidence type="ECO:0000256" key="1">
    <source>
        <dbReference type="ARBA" id="ARBA00022491"/>
    </source>
</evidence>
<dbReference type="SUPFAM" id="SSF48498">
    <property type="entry name" value="Tetracyclin repressor-like, C-terminal domain"/>
    <property type="match status" value="1"/>
</dbReference>
<gene>
    <name evidence="5" type="ORF">MF646_21885</name>
</gene>
<proteinExistence type="predicted"/>
<reference evidence="5" key="1">
    <citation type="submission" date="2022-02" db="EMBL/GenBank/DDBJ databases">
        <title>Halalkalibacter sp. nov. isolated from Lonar Lake, India.</title>
        <authorList>
            <person name="Joshi A."/>
            <person name="Thite S."/>
            <person name="Lodha T."/>
        </authorList>
    </citation>
    <scope>NUCLEOTIDE SEQUENCE</scope>
    <source>
        <strain evidence="5">MEB205</strain>
    </source>
</reference>
<accession>A0A9X2IAW9</accession>
<feature type="domain" description="HTH tetR-type" evidence="4">
    <location>
        <begin position="11"/>
        <end position="71"/>
    </location>
</feature>
<dbReference type="Proteomes" id="UP001139150">
    <property type="component" value="Unassembled WGS sequence"/>
</dbReference>
<evidence type="ECO:0000313" key="6">
    <source>
        <dbReference type="Proteomes" id="UP001139150"/>
    </source>
</evidence>
<dbReference type="InterPro" id="IPR009057">
    <property type="entry name" value="Homeodomain-like_sf"/>
</dbReference>
<dbReference type="Gene3D" id="1.10.357.10">
    <property type="entry name" value="Tetracycline Repressor, domain 2"/>
    <property type="match status" value="1"/>
</dbReference>
<dbReference type="SUPFAM" id="SSF46689">
    <property type="entry name" value="Homeodomain-like"/>
    <property type="match status" value="1"/>
</dbReference>
<dbReference type="PROSITE" id="PS50977">
    <property type="entry name" value="HTH_TETR_2"/>
    <property type="match status" value="1"/>
</dbReference>
<keyword evidence="6" id="KW-1185">Reference proteome</keyword>
<evidence type="ECO:0000313" key="5">
    <source>
        <dbReference type="EMBL" id="MCL7749770.1"/>
    </source>
</evidence>
<keyword evidence="2 3" id="KW-0238">DNA-binding</keyword>
<dbReference type="AlphaFoldDB" id="A0A9X2IAW9"/>
<comment type="caution">
    <text evidence="5">The sequence shown here is derived from an EMBL/GenBank/DDBJ whole genome shotgun (WGS) entry which is preliminary data.</text>
</comment>
<feature type="DNA-binding region" description="H-T-H motif" evidence="3">
    <location>
        <begin position="34"/>
        <end position="53"/>
    </location>
</feature>
<dbReference type="RefSeq" id="WP_250098627.1">
    <property type="nucleotide sequence ID" value="NZ_JAKRYL010000039.1"/>
</dbReference>
<evidence type="ECO:0000259" key="4">
    <source>
        <dbReference type="PROSITE" id="PS50977"/>
    </source>
</evidence>
<dbReference type="EMBL" id="JAKRYL010000039">
    <property type="protein sequence ID" value="MCL7749770.1"/>
    <property type="molecule type" value="Genomic_DNA"/>
</dbReference>
<dbReference type="PANTHER" id="PTHR43479">
    <property type="entry name" value="ACREF/ENVCD OPERON REPRESSOR-RELATED"/>
    <property type="match status" value="1"/>
</dbReference>
<dbReference type="PRINTS" id="PR00455">
    <property type="entry name" value="HTHTETR"/>
</dbReference>
<sequence length="216" mass="25712">MSTTWHKEMRNKNREEIIKAAQKLLLEKDFSEVKMKDICEIAGVSRVTFYKYFSTLDDIAFEVQMKVIDEMVEYINKQTVARGNGLEKLESLLHIWLKFTFENPNHIKYIGFFDHYYNNNFPNEDLAERYREFVMEGRRGRNILMDMYLKEGMEDGSIRSDIDPEKVGFTIFETTISLLQRLVTRGEVLKKEHDLDFNEIMNTVFAMVLQYVKKEK</sequence>
<dbReference type="Pfam" id="PF00440">
    <property type="entry name" value="TetR_N"/>
    <property type="match status" value="1"/>
</dbReference>
<name>A0A9X2IAW9_9BACI</name>
<dbReference type="PANTHER" id="PTHR43479:SF11">
    <property type="entry name" value="ACREF_ENVCD OPERON REPRESSOR-RELATED"/>
    <property type="match status" value="1"/>
</dbReference>
<dbReference type="InterPro" id="IPR001647">
    <property type="entry name" value="HTH_TetR"/>
</dbReference>
<evidence type="ECO:0000256" key="2">
    <source>
        <dbReference type="ARBA" id="ARBA00023125"/>
    </source>
</evidence>